<sequence length="206" mass="21805">MKRILLSTLVGMACLSGAASVMAQGMTSPDGMAPPPPPMGAPGDRVRPPAPPPGAKPGMMKPAPMQRMEGGDMRMSDTPRPDRAPRGTRPPPPPRPGMDPGMKPGMQQGMQPGMGGPGRGGMAQPGMDGRSGSMPMTGTNTGMVPPRWNKGDQLPMDYRGNQYVIDDWKSFKLSAPPRGHRWVGVGADFYLVNSSNGRIQDMMAGR</sequence>
<dbReference type="Proteomes" id="UP000542125">
    <property type="component" value="Unassembled WGS sequence"/>
</dbReference>
<feature type="compositionally biased region" description="Basic and acidic residues" evidence="1">
    <location>
        <begin position="69"/>
        <end position="85"/>
    </location>
</feature>
<proteinExistence type="predicted"/>
<reference evidence="3 4" key="1">
    <citation type="submission" date="2020-07" db="EMBL/GenBank/DDBJ databases">
        <title>Genomic Encyclopedia of Type Strains, Phase IV (KMG-V): Genome sequencing to study the core and pangenomes of soil and plant-associated prokaryotes.</title>
        <authorList>
            <person name="Whitman W."/>
        </authorList>
    </citation>
    <scope>NUCLEOTIDE SEQUENCE [LARGE SCALE GENOMIC DNA]</scope>
    <source>
        <strain evidence="3 4">SAS40</strain>
    </source>
</reference>
<feature type="chain" id="PRO_5031018801" evidence="2">
    <location>
        <begin position="24"/>
        <end position="206"/>
    </location>
</feature>
<feature type="compositionally biased region" description="Low complexity" evidence="1">
    <location>
        <begin position="98"/>
        <end position="111"/>
    </location>
</feature>
<dbReference type="InterPro" id="IPR024572">
    <property type="entry name" value="RcnB"/>
</dbReference>
<feature type="region of interest" description="Disordered" evidence="1">
    <location>
        <begin position="26"/>
        <end position="122"/>
    </location>
</feature>
<organism evidence="3 4">
    <name type="scientific">Pigmentiphaga litoralis</name>
    <dbReference type="NCBI Taxonomy" id="516702"/>
    <lineage>
        <taxon>Bacteria</taxon>
        <taxon>Pseudomonadati</taxon>
        <taxon>Pseudomonadota</taxon>
        <taxon>Betaproteobacteria</taxon>
        <taxon>Burkholderiales</taxon>
        <taxon>Alcaligenaceae</taxon>
        <taxon>Pigmentiphaga</taxon>
    </lineage>
</organism>
<dbReference type="RefSeq" id="WP_257021999.1">
    <property type="nucleotide sequence ID" value="NZ_JACBYR010000001.1"/>
</dbReference>
<comment type="caution">
    <text evidence="3">The sequence shown here is derived from an EMBL/GenBank/DDBJ whole genome shotgun (WGS) entry which is preliminary data.</text>
</comment>
<evidence type="ECO:0000313" key="4">
    <source>
        <dbReference type="Proteomes" id="UP000542125"/>
    </source>
</evidence>
<dbReference type="EMBL" id="JACBYR010000001">
    <property type="protein sequence ID" value="NYE83756.1"/>
    <property type="molecule type" value="Genomic_DNA"/>
</dbReference>
<keyword evidence="2" id="KW-0732">Signal</keyword>
<gene>
    <name evidence="3" type="ORF">FHW18_003027</name>
</gene>
<feature type="compositionally biased region" description="Gly residues" evidence="1">
    <location>
        <begin position="112"/>
        <end position="122"/>
    </location>
</feature>
<feature type="compositionally biased region" description="Low complexity" evidence="1">
    <location>
        <begin position="56"/>
        <end position="65"/>
    </location>
</feature>
<accession>A0A7Y9IVD1</accession>
<evidence type="ECO:0000313" key="3">
    <source>
        <dbReference type="EMBL" id="NYE83756.1"/>
    </source>
</evidence>
<dbReference type="AlphaFoldDB" id="A0A7Y9IVD1"/>
<protein>
    <submittedName>
        <fullName evidence="3">Ni/Co efflux regulator RcnB</fullName>
    </submittedName>
</protein>
<name>A0A7Y9IVD1_9BURK</name>
<evidence type="ECO:0000256" key="1">
    <source>
        <dbReference type="SAM" id="MobiDB-lite"/>
    </source>
</evidence>
<dbReference type="Pfam" id="PF11776">
    <property type="entry name" value="RcnB"/>
    <property type="match status" value="1"/>
</dbReference>
<evidence type="ECO:0000256" key="2">
    <source>
        <dbReference type="SAM" id="SignalP"/>
    </source>
</evidence>
<feature type="signal peptide" evidence="2">
    <location>
        <begin position="1"/>
        <end position="23"/>
    </location>
</feature>
<keyword evidence="4" id="KW-1185">Reference proteome</keyword>
<feature type="compositionally biased region" description="Pro residues" evidence="1">
    <location>
        <begin position="88"/>
        <end position="97"/>
    </location>
</feature>
<dbReference type="Gene3D" id="3.10.450.160">
    <property type="entry name" value="inner membrane protein cigr"/>
    <property type="match status" value="1"/>
</dbReference>